<gene>
    <name evidence="2" type="ORF">MKW98_001497</name>
</gene>
<dbReference type="AlphaFoldDB" id="A0AAD4SXI0"/>
<keyword evidence="3" id="KW-1185">Reference proteome</keyword>
<dbReference type="Proteomes" id="UP001202328">
    <property type="component" value="Unassembled WGS sequence"/>
</dbReference>
<dbReference type="EMBL" id="JAJJMB010008074">
    <property type="protein sequence ID" value="KAI3925643.1"/>
    <property type="molecule type" value="Genomic_DNA"/>
</dbReference>
<comment type="caution">
    <text evidence="2">The sequence shown here is derived from an EMBL/GenBank/DDBJ whole genome shotgun (WGS) entry which is preliminary data.</text>
</comment>
<feature type="compositionally biased region" description="Polar residues" evidence="1">
    <location>
        <begin position="23"/>
        <end position="44"/>
    </location>
</feature>
<accession>A0AAD4SXI0</accession>
<reference evidence="2" key="1">
    <citation type="submission" date="2022-04" db="EMBL/GenBank/DDBJ databases">
        <title>A functionally conserved STORR gene fusion in Papaver species that diverged 16.8 million years ago.</title>
        <authorList>
            <person name="Catania T."/>
        </authorList>
    </citation>
    <scope>NUCLEOTIDE SEQUENCE</scope>
    <source>
        <strain evidence="2">S-188037</strain>
    </source>
</reference>
<proteinExistence type="predicted"/>
<evidence type="ECO:0000313" key="2">
    <source>
        <dbReference type="EMBL" id="KAI3925643.1"/>
    </source>
</evidence>
<protein>
    <submittedName>
        <fullName evidence="2">Uncharacterized protein</fullName>
    </submittedName>
</protein>
<organism evidence="2 3">
    <name type="scientific">Papaver atlanticum</name>
    <dbReference type="NCBI Taxonomy" id="357466"/>
    <lineage>
        <taxon>Eukaryota</taxon>
        <taxon>Viridiplantae</taxon>
        <taxon>Streptophyta</taxon>
        <taxon>Embryophyta</taxon>
        <taxon>Tracheophyta</taxon>
        <taxon>Spermatophyta</taxon>
        <taxon>Magnoliopsida</taxon>
        <taxon>Ranunculales</taxon>
        <taxon>Papaveraceae</taxon>
        <taxon>Papaveroideae</taxon>
        <taxon>Papaver</taxon>
    </lineage>
</organism>
<name>A0AAD4SXI0_9MAGN</name>
<sequence length="127" mass="13549">MGKVGISPCSWSDHTSPEGYKYYNNSVTSGSRQRQQGPNKAQSHQIQVVAAVGGDASVVGSDVSPATAATTFFKFTVPGIGFVGHLNAQEFCYAQSQVSANSGLDPACFYQGLQAREWTRKTNPQEA</sequence>
<evidence type="ECO:0000313" key="3">
    <source>
        <dbReference type="Proteomes" id="UP001202328"/>
    </source>
</evidence>
<evidence type="ECO:0000256" key="1">
    <source>
        <dbReference type="SAM" id="MobiDB-lite"/>
    </source>
</evidence>
<feature type="region of interest" description="Disordered" evidence="1">
    <location>
        <begin position="22"/>
        <end position="44"/>
    </location>
</feature>